<sequence>MGSLRVTVCTSVLVAAALTPAAYAADAGGVSVTPATPAPGSDVTLRVTDCAERTAVARSAAFVADARLTVTDGELVGESRVRSTLGAGTYAVKVTCGEAERTGAFTVREGERRRSASGTASEHSSVSGTGGQPPAPRTGGRPPAPVSGTGGRPPAPVSGTGGQPPAPGTAGQPPAPGTVGQPPAPGTIGQPPAPVTVGQPPMPEGGGQPSASGDDGQRPAPGGDEQRSAPRGPGAYPSPVAPVQAGGGGAADLVAAEDRGAGPGTAQGVTGLILAGVAAVVVALGGVRRSRGTD</sequence>
<feature type="compositionally biased region" description="Low complexity" evidence="1">
    <location>
        <begin position="168"/>
        <end position="181"/>
    </location>
</feature>
<evidence type="ECO:0000256" key="2">
    <source>
        <dbReference type="SAM" id="Phobius"/>
    </source>
</evidence>
<gene>
    <name evidence="4" type="ORF">CA983_26895</name>
</gene>
<reference evidence="4 5" key="1">
    <citation type="submission" date="2017-05" db="EMBL/GenBank/DDBJ databases">
        <title>Biotechnological potential of actinobacteria isolated from South African environments.</title>
        <authorList>
            <person name="Le Roes-Hill M."/>
            <person name="Prins A."/>
            <person name="Durrell K.A."/>
        </authorList>
    </citation>
    <scope>NUCLEOTIDE SEQUENCE [LARGE SCALE GENOMIC DNA]</scope>
    <source>
        <strain evidence="4 5">HMC13</strain>
    </source>
</reference>
<evidence type="ECO:0000256" key="1">
    <source>
        <dbReference type="SAM" id="MobiDB-lite"/>
    </source>
</evidence>
<keyword evidence="2" id="KW-1133">Transmembrane helix</keyword>
<organism evidence="4 5">
    <name type="scientific">Streptomyces swartbergensis</name>
    <dbReference type="NCBI Taxonomy" id="487165"/>
    <lineage>
        <taxon>Bacteria</taxon>
        <taxon>Bacillati</taxon>
        <taxon>Actinomycetota</taxon>
        <taxon>Actinomycetes</taxon>
        <taxon>Kitasatosporales</taxon>
        <taxon>Streptomycetaceae</taxon>
        <taxon>Streptomyces</taxon>
    </lineage>
</organism>
<feature type="compositionally biased region" description="Polar residues" evidence="1">
    <location>
        <begin position="116"/>
        <end position="127"/>
    </location>
</feature>
<dbReference type="EMBL" id="NGFN01000196">
    <property type="protein sequence ID" value="OUD00200.1"/>
    <property type="molecule type" value="Genomic_DNA"/>
</dbReference>
<evidence type="ECO:0000256" key="3">
    <source>
        <dbReference type="SAM" id="SignalP"/>
    </source>
</evidence>
<dbReference type="Proteomes" id="UP000195105">
    <property type="component" value="Unassembled WGS sequence"/>
</dbReference>
<accession>A0A243RYD4</accession>
<proteinExistence type="predicted"/>
<comment type="caution">
    <text evidence="4">The sequence shown here is derived from an EMBL/GenBank/DDBJ whole genome shotgun (WGS) entry which is preliminary data.</text>
</comment>
<feature type="transmembrane region" description="Helical" evidence="2">
    <location>
        <begin position="268"/>
        <end position="287"/>
    </location>
</feature>
<dbReference type="RefSeq" id="WP_086603439.1">
    <property type="nucleotide sequence ID" value="NZ_NGFN01000196.1"/>
</dbReference>
<feature type="chain" id="PRO_5012354136" evidence="3">
    <location>
        <begin position="25"/>
        <end position="294"/>
    </location>
</feature>
<feature type="region of interest" description="Disordered" evidence="1">
    <location>
        <begin position="104"/>
        <end position="268"/>
    </location>
</feature>
<evidence type="ECO:0000313" key="5">
    <source>
        <dbReference type="Proteomes" id="UP000195105"/>
    </source>
</evidence>
<keyword evidence="5" id="KW-1185">Reference proteome</keyword>
<keyword evidence="3" id="KW-0732">Signal</keyword>
<protein>
    <submittedName>
        <fullName evidence="4">Uncharacterized protein</fullName>
    </submittedName>
</protein>
<dbReference type="AlphaFoldDB" id="A0A243RYD4"/>
<name>A0A243RYD4_9ACTN</name>
<keyword evidence="2" id="KW-0472">Membrane</keyword>
<evidence type="ECO:0000313" key="4">
    <source>
        <dbReference type="EMBL" id="OUD00200.1"/>
    </source>
</evidence>
<keyword evidence="2" id="KW-0812">Transmembrane</keyword>
<feature type="signal peptide" evidence="3">
    <location>
        <begin position="1"/>
        <end position="24"/>
    </location>
</feature>